<feature type="domain" description="AMP-binding enzyme C-terminal" evidence="2">
    <location>
        <begin position="497"/>
        <end position="578"/>
    </location>
</feature>
<feature type="domain" description="AMP-dependent synthetase/ligase" evidence="1">
    <location>
        <begin position="54"/>
        <end position="445"/>
    </location>
</feature>
<dbReference type="Gene3D" id="3.30.300.30">
    <property type="match status" value="1"/>
</dbReference>
<dbReference type="Gene3D" id="3.40.50.12780">
    <property type="entry name" value="N-terminal domain of ligase-like"/>
    <property type="match status" value="1"/>
</dbReference>
<dbReference type="GO" id="GO:0019748">
    <property type="term" value="P:secondary metabolic process"/>
    <property type="evidence" value="ECO:0007669"/>
    <property type="project" value="TreeGrafter"/>
</dbReference>
<keyword evidence="4" id="KW-1185">Reference proteome</keyword>
<gene>
    <name evidence="3" type="primary">fadD3_2</name>
    <name evidence="3" type="ORF">LOC62_01G000545</name>
</gene>
<proteinExistence type="predicted"/>
<dbReference type="Pfam" id="PF00501">
    <property type="entry name" value="AMP-binding"/>
    <property type="match status" value="1"/>
</dbReference>
<dbReference type="GO" id="GO:0016405">
    <property type="term" value="F:CoA-ligase activity"/>
    <property type="evidence" value="ECO:0007669"/>
    <property type="project" value="TreeGrafter"/>
</dbReference>
<dbReference type="EMBL" id="CP086714">
    <property type="protein sequence ID" value="WOO76931.1"/>
    <property type="molecule type" value="Genomic_DNA"/>
</dbReference>
<dbReference type="PROSITE" id="PS00455">
    <property type="entry name" value="AMP_BINDING"/>
    <property type="match status" value="1"/>
</dbReference>
<dbReference type="PANTHER" id="PTHR24096">
    <property type="entry name" value="LONG-CHAIN-FATTY-ACID--COA LIGASE"/>
    <property type="match status" value="1"/>
</dbReference>
<evidence type="ECO:0000259" key="2">
    <source>
        <dbReference type="Pfam" id="PF13193"/>
    </source>
</evidence>
<dbReference type="GeneID" id="87803803"/>
<dbReference type="InterPro" id="IPR045851">
    <property type="entry name" value="AMP-bd_C_sf"/>
</dbReference>
<evidence type="ECO:0000313" key="3">
    <source>
        <dbReference type="EMBL" id="WOO76931.1"/>
    </source>
</evidence>
<organism evidence="3 4">
    <name type="scientific">Vanrija pseudolonga</name>
    <dbReference type="NCBI Taxonomy" id="143232"/>
    <lineage>
        <taxon>Eukaryota</taxon>
        <taxon>Fungi</taxon>
        <taxon>Dikarya</taxon>
        <taxon>Basidiomycota</taxon>
        <taxon>Agaricomycotina</taxon>
        <taxon>Tremellomycetes</taxon>
        <taxon>Trichosporonales</taxon>
        <taxon>Trichosporonaceae</taxon>
        <taxon>Vanrija</taxon>
    </lineage>
</organism>
<reference evidence="3" key="1">
    <citation type="submission" date="2023-10" db="EMBL/GenBank/DDBJ databases">
        <authorList>
            <person name="Noh H."/>
        </authorList>
    </citation>
    <scope>NUCLEOTIDE SEQUENCE</scope>
    <source>
        <strain evidence="3">DUCC4014</strain>
    </source>
</reference>
<dbReference type="RefSeq" id="XP_062622963.1">
    <property type="nucleotide sequence ID" value="XM_062766979.1"/>
</dbReference>
<name>A0AAF1BER6_9TREE</name>
<dbReference type="InterPro" id="IPR020845">
    <property type="entry name" value="AMP-binding_CS"/>
</dbReference>
<dbReference type="PANTHER" id="PTHR24096:SF393">
    <property type="entry name" value="LIGASE, PUTATIVE-RELATED"/>
    <property type="match status" value="1"/>
</dbReference>
<dbReference type="Pfam" id="PF13193">
    <property type="entry name" value="AMP-binding_C"/>
    <property type="match status" value="1"/>
</dbReference>
<evidence type="ECO:0000313" key="4">
    <source>
        <dbReference type="Proteomes" id="UP000827549"/>
    </source>
</evidence>
<dbReference type="Proteomes" id="UP000827549">
    <property type="component" value="Chromosome 1"/>
</dbReference>
<accession>A0AAF1BER6</accession>
<protein>
    <submittedName>
        <fullName evidence="3">3-[(3aS,4S,7aS)-7a-methyl-1, 5-dioxo-octahydro-1H-inden-4-yl]propanoyl:CoA ligase</fullName>
    </submittedName>
</protein>
<sequence length="601" mass="65120">MAPQPTIAECDAIITAKGSPFEITTVEINGLTYKTWLHAPPHWRAFLDIKLEEYADKEFISSPLAPPAPQTARETVTYGEVHRRAVRLAAWLKGQGVGLGTRVAVGGSNSIEWVVAFLAVHLLGGVPVLLNGTLTSKPQIHCLQIAQPKITLVDEHVASIIGVHKAEMKRRGITNLYCWSSTDHLPRKARLPELGEINPDPKLIEAVERGEGLEGLGPESDATIFFTSGTTGLPKGVLSTQRASMHSVLTNFTPTLRDGLRQGGDLRTMLTTPYPVTPTMLISIPFFHVTGCLGWLVRAIGSGFKLVFMRRWSTRVVLDLIKAEKVNVIGGVPAIVTAILQSPLLPKDTEMLSVNYGGAPPPERLPGDLTRRWPNSAISHGYGMTETNAMHMAVNGQDYIQRPTTVGVPTPISEVKIVDPETRKELPTGQMGLLLARGVNIMKEYVGDPKATANALDKDGWLDTGDVAIVDSDGFVHITDRMKDIIFRGGENIPSVEVENAVYDDKRIAEAAAVPVPDHRLGELVGVAVSLAPGATATEADLLATVKPKYVSVGVSAELTPVIIYVSNEPLPRNANGKPVKLDIKKIVVKEYLARQRQSKL</sequence>
<dbReference type="InterPro" id="IPR000873">
    <property type="entry name" value="AMP-dep_synth/lig_dom"/>
</dbReference>
<dbReference type="InterPro" id="IPR025110">
    <property type="entry name" value="AMP-bd_C"/>
</dbReference>
<dbReference type="SUPFAM" id="SSF56801">
    <property type="entry name" value="Acetyl-CoA synthetase-like"/>
    <property type="match status" value="1"/>
</dbReference>
<dbReference type="AlphaFoldDB" id="A0AAF1BER6"/>
<keyword evidence="3" id="KW-0436">Ligase</keyword>
<dbReference type="InterPro" id="IPR042099">
    <property type="entry name" value="ANL_N_sf"/>
</dbReference>
<evidence type="ECO:0000259" key="1">
    <source>
        <dbReference type="Pfam" id="PF00501"/>
    </source>
</evidence>